<accession>A0A6J5KT27</accession>
<sequence length="124" mass="13676">MMHLESPWLTTTGKSKAKVKYASAEHKRLALEQTTQWEILKQKYAPKNVLKARTFSNSKMPKIVIPRGTSHIPSRGVGVGSATRVADKVYTGTAVLGISTLHKSNGVPVFSREEAIDISKMRRG</sequence>
<gene>
    <name evidence="1" type="ORF">UFOVP58_196</name>
</gene>
<evidence type="ECO:0000313" key="1">
    <source>
        <dbReference type="EMBL" id="CAB4125668.1"/>
    </source>
</evidence>
<protein>
    <submittedName>
        <fullName evidence="1">Uncharacterized protein</fullName>
    </submittedName>
</protein>
<proteinExistence type="predicted"/>
<dbReference type="EMBL" id="LR796186">
    <property type="protein sequence ID" value="CAB4125668.1"/>
    <property type="molecule type" value="Genomic_DNA"/>
</dbReference>
<organism evidence="1">
    <name type="scientific">uncultured Caudovirales phage</name>
    <dbReference type="NCBI Taxonomy" id="2100421"/>
    <lineage>
        <taxon>Viruses</taxon>
        <taxon>Duplodnaviria</taxon>
        <taxon>Heunggongvirae</taxon>
        <taxon>Uroviricota</taxon>
        <taxon>Caudoviricetes</taxon>
        <taxon>Peduoviridae</taxon>
        <taxon>Maltschvirus</taxon>
        <taxon>Maltschvirus maltsch</taxon>
    </lineage>
</organism>
<reference evidence="1" key="1">
    <citation type="submission" date="2020-04" db="EMBL/GenBank/DDBJ databases">
        <authorList>
            <person name="Chiriac C."/>
            <person name="Salcher M."/>
            <person name="Ghai R."/>
            <person name="Kavagutti S V."/>
        </authorList>
    </citation>
    <scope>NUCLEOTIDE SEQUENCE</scope>
</reference>
<name>A0A6J5KT27_9CAUD</name>